<dbReference type="Proteomes" id="UP001221757">
    <property type="component" value="Unassembled WGS sequence"/>
</dbReference>
<dbReference type="AlphaFoldDB" id="A0AAD7DGV6"/>
<sequence length="451" mass="49825">MYAGLGWDHIGRNGVGSRGGSEFKSTVHELFANDNRSAKSSQVPSSNGLNSQISRERSFEIRVWPWCGQVEGPVTEDERSGAVEAPFSPQVLPASFSPPSGMITKVAAPTRISPQATLYSWIMGCPGFQPRGGGDLLPRSPVLKSRLILAVKSRIWRILAQFQDGASGRCGDCDGTRRHLFGYLPRPRTRRRDVYVGTRNSPNEMAESHRMSHRTIIPSLYLNSIAIPGNSKISHYLSTIFHHPFFDSSTLTIYMQLEWPEFPTVVCFYGSIPTPLRHCQQAPPPIRLFGTVFGILTHYRPGGAFLVILTLAYLPHGLEVPNTTPLHMPTQETKRVCRPLHWPVEFEHGARDGGVPTVREDGILADLVFCGTMVVSRQLDSDLPRTAPAGNTILGLYVSCLAGPPRVMDLLDVSQPRTSANGRRTATLPGRDERATPVERHAVCAEFNRLQ</sequence>
<evidence type="ECO:0000313" key="3">
    <source>
        <dbReference type="Proteomes" id="UP001221757"/>
    </source>
</evidence>
<evidence type="ECO:0000256" key="1">
    <source>
        <dbReference type="SAM" id="MobiDB-lite"/>
    </source>
</evidence>
<reference evidence="2" key="1">
    <citation type="submission" date="2023-03" db="EMBL/GenBank/DDBJ databases">
        <title>Massive genome expansion in bonnet fungi (Mycena s.s.) driven by repeated elements and novel gene families across ecological guilds.</title>
        <authorList>
            <consortium name="Lawrence Berkeley National Laboratory"/>
            <person name="Harder C.B."/>
            <person name="Miyauchi S."/>
            <person name="Viragh M."/>
            <person name="Kuo A."/>
            <person name="Thoen E."/>
            <person name="Andreopoulos B."/>
            <person name="Lu D."/>
            <person name="Skrede I."/>
            <person name="Drula E."/>
            <person name="Henrissat B."/>
            <person name="Morin E."/>
            <person name="Kohler A."/>
            <person name="Barry K."/>
            <person name="LaButti K."/>
            <person name="Morin E."/>
            <person name="Salamov A."/>
            <person name="Lipzen A."/>
            <person name="Mereny Z."/>
            <person name="Hegedus B."/>
            <person name="Baldrian P."/>
            <person name="Stursova M."/>
            <person name="Weitz H."/>
            <person name="Taylor A."/>
            <person name="Grigoriev I.V."/>
            <person name="Nagy L.G."/>
            <person name="Martin F."/>
            <person name="Kauserud H."/>
        </authorList>
    </citation>
    <scope>NUCLEOTIDE SEQUENCE</scope>
    <source>
        <strain evidence="2">CBHHK067</strain>
    </source>
</reference>
<name>A0AAD7DGV6_MYCRO</name>
<evidence type="ECO:0000313" key="2">
    <source>
        <dbReference type="EMBL" id="KAJ7691428.1"/>
    </source>
</evidence>
<organism evidence="2 3">
    <name type="scientific">Mycena rosella</name>
    <name type="common">Pink bonnet</name>
    <name type="synonym">Agaricus rosellus</name>
    <dbReference type="NCBI Taxonomy" id="1033263"/>
    <lineage>
        <taxon>Eukaryota</taxon>
        <taxon>Fungi</taxon>
        <taxon>Dikarya</taxon>
        <taxon>Basidiomycota</taxon>
        <taxon>Agaricomycotina</taxon>
        <taxon>Agaricomycetes</taxon>
        <taxon>Agaricomycetidae</taxon>
        <taxon>Agaricales</taxon>
        <taxon>Marasmiineae</taxon>
        <taxon>Mycenaceae</taxon>
        <taxon>Mycena</taxon>
    </lineage>
</organism>
<proteinExistence type="predicted"/>
<feature type="compositionally biased region" description="Polar residues" evidence="1">
    <location>
        <begin position="415"/>
        <end position="424"/>
    </location>
</feature>
<protein>
    <submittedName>
        <fullName evidence="2">Uncharacterized protein</fullName>
    </submittedName>
</protein>
<accession>A0AAD7DGV6</accession>
<keyword evidence="3" id="KW-1185">Reference proteome</keyword>
<dbReference type="EMBL" id="JARKIE010000058">
    <property type="protein sequence ID" value="KAJ7691428.1"/>
    <property type="molecule type" value="Genomic_DNA"/>
</dbReference>
<gene>
    <name evidence="2" type="ORF">B0H17DRAFT_1133737</name>
</gene>
<feature type="region of interest" description="Disordered" evidence="1">
    <location>
        <begin position="414"/>
        <end position="435"/>
    </location>
</feature>
<comment type="caution">
    <text evidence="2">The sequence shown here is derived from an EMBL/GenBank/DDBJ whole genome shotgun (WGS) entry which is preliminary data.</text>
</comment>